<keyword evidence="3 7" id="KW-0812">Transmembrane</keyword>
<feature type="domain" description="ABC3 transporter permease C-terminal" evidence="8">
    <location>
        <begin position="291"/>
        <end position="402"/>
    </location>
</feature>
<feature type="transmembrane region" description="Helical" evidence="7">
    <location>
        <begin position="20"/>
        <end position="43"/>
    </location>
</feature>
<dbReference type="PANTHER" id="PTHR30572:SF4">
    <property type="entry name" value="ABC TRANSPORTER PERMEASE YTRF"/>
    <property type="match status" value="1"/>
</dbReference>
<reference evidence="10 11" key="1">
    <citation type="submission" date="2019-08" db="EMBL/GenBank/DDBJ databases">
        <title>Genome of Luteibaculum oceani JCM 18817.</title>
        <authorList>
            <person name="Bowman J.P."/>
        </authorList>
    </citation>
    <scope>NUCLEOTIDE SEQUENCE [LARGE SCALE GENOMIC DNA]</scope>
    <source>
        <strain evidence="10 11">JCM 18817</strain>
    </source>
</reference>
<evidence type="ECO:0000313" key="10">
    <source>
        <dbReference type="EMBL" id="TXC81711.1"/>
    </source>
</evidence>
<dbReference type="Proteomes" id="UP000321168">
    <property type="component" value="Unassembled WGS sequence"/>
</dbReference>
<dbReference type="InterPro" id="IPR025857">
    <property type="entry name" value="MacB_PCD"/>
</dbReference>
<keyword evidence="4 7" id="KW-1133">Transmembrane helix</keyword>
<protein>
    <submittedName>
        <fullName evidence="10">FtsX-like permease family protein</fullName>
    </submittedName>
</protein>
<dbReference type="InterPro" id="IPR003838">
    <property type="entry name" value="ABC3_permease_C"/>
</dbReference>
<dbReference type="RefSeq" id="WP_147013683.1">
    <property type="nucleotide sequence ID" value="NZ_VORB01000003.1"/>
</dbReference>
<dbReference type="Pfam" id="PF12704">
    <property type="entry name" value="MacB_PCD"/>
    <property type="match status" value="1"/>
</dbReference>
<dbReference type="EMBL" id="VORB01000003">
    <property type="protein sequence ID" value="TXC81711.1"/>
    <property type="molecule type" value="Genomic_DNA"/>
</dbReference>
<evidence type="ECO:0000259" key="9">
    <source>
        <dbReference type="Pfam" id="PF12704"/>
    </source>
</evidence>
<accession>A0A5C6VAW7</accession>
<evidence type="ECO:0000256" key="3">
    <source>
        <dbReference type="ARBA" id="ARBA00022692"/>
    </source>
</evidence>
<keyword evidence="2" id="KW-1003">Cell membrane</keyword>
<evidence type="ECO:0000256" key="2">
    <source>
        <dbReference type="ARBA" id="ARBA00022475"/>
    </source>
</evidence>
<evidence type="ECO:0000313" key="11">
    <source>
        <dbReference type="Proteomes" id="UP000321168"/>
    </source>
</evidence>
<dbReference type="OrthoDB" id="9770036at2"/>
<sequence length="410" mass="44316">MKVSTENIKLAFRSVKSQKLRTILTVLIIAIGIMALVGILTAIDAIKGKLRDDFATMGSNTFSITHRNLRLTRADKREINRKITYREAMDLKDRFNENIGFVSISQVATGAATLKYKSEKTNPNVRVIGGDENYLLTTGYKTSSGRNITKTDVQLANNVVVIGADVVSNLFKKGENPVGEEIRVGAGIYKVVGVLESKGNSMGFSGDNQCIIPLSNLRLNYGLDQGSYNVNVMVYNTENLEPAISEATGLFRIIRKDPPGKDNTFSIRKSDQIASFVIEQLSLISVIATAIGLITLLGAAIGLMNIMLVSVKERTREIGTRKAIGATAQLIRNQFLIESILIGQLGGLLGIVLGIIIGNLISNVVGGGFIVPWLWIGGGIALCFFVGVASGYYPAKQAAALDPIDALRYE</sequence>
<feature type="transmembrane region" description="Helical" evidence="7">
    <location>
        <begin position="373"/>
        <end position="393"/>
    </location>
</feature>
<keyword evidence="11" id="KW-1185">Reference proteome</keyword>
<evidence type="ECO:0000259" key="8">
    <source>
        <dbReference type="Pfam" id="PF02687"/>
    </source>
</evidence>
<comment type="caution">
    <text evidence="10">The sequence shown here is derived from an EMBL/GenBank/DDBJ whole genome shotgun (WGS) entry which is preliminary data.</text>
</comment>
<name>A0A5C6VAW7_9FLAO</name>
<gene>
    <name evidence="10" type="ORF">FRX97_04120</name>
</gene>
<evidence type="ECO:0000256" key="5">
    <source>
        <dbReference type="ARBA" id="ARBA00023136"/>
    </source>
</evidence>
<feature type="transmembrane region" description="Helical" evidence="7">
    <location>
        <begin position="340"/>
        <end position="361"/>
    </location>
</feature>
<dbReference type="GO" id="GO:0022857">
    <property type="term" value="F:transmembrane transporter activity"/>
    <property type="evidence" value="ECO:0007669"/>
    <property type="project" value="TreeGrafter"/>
</dbReference>
<proteinExistence type="inferred from homology"/>
<organism evidence="10 11">
    <name type="scientific">Luteibaculum oceani</name>
    <dbReference type="NCBI Taxonomy" id="1294296"/>
    <lineage>
        <taxon>Bacteria</taxon>
        <taxon>Pseudomonadati</taxon>
        <taxon>Bacteroidota</taxon>
        <taxon>Flavobacteriia</taxon>
        <taxon>Flavobacteriales</taxon>
        <taxon>Luteibaculaceae</taxon>
        <taxon>Luteibaculum</taxon>
    </lineage>
</organism>
<keyword evidence="5 7" id="KW-0472">Membrane</keyword>
<feature type="domain" description="MacB-like periplasmic core" evidence="9">
    <location>
        <begin position="22"/>
        <end position="248"/>
    </location>
</feature>
<dbReference type="PANTHER" id="PTHR30572">
    <property type="entry name" value="MEMBRANE COMPONENT OF TRANSPORTER-RELATED"/>
    <property type="match status" value="1"/>
</dbReference>
<evidence type="ECO:0000256" key="4">
    <source>
        <dbReference type="ARBA" id="ARBA00022989"/>
    </source>
</evidence>
<dbReference type="AlphaFoldDB" id="A0A5C6VAW7"/>
<evidence type="ECO:0000256" key="7">
    <source>
        <dbReference type="SAM" id="Phobius"/>
    </source>
</evidence>
<feature type="transmembrane region" description="Helical" evidence="7">
    <location>
        <begin position="283"/>
        <end position="308"/>
    </location>
</feature>
<evidence type="ECO:0000256" key="6">
    <source>
        <dbReference type="ARBA" id="ARBA00038076"/>
    </source>
</evidence>
<dbReference type="Pfam" id="PF02687">
    <property type="entry name" value="FtsX"/>
    <property type="match status" value="1"/>
</dbReference>
<comment type="subcellular location">
    <subcellularLocation>
        <location evidence="1">Cell membrane</location>
        <topology evidence="1">Multi-pass membrane protein</topology>
    </subcellularLocation>
</comment>
<comment type="similarity">
    <text evidence="6">Belongs to the ABC-4 integral membrane protein family.</text>
</comment>
<evidence type="ECO:0000256" key="1">
    <source>
        <dbReference type="ARBA" id="ARBA00004651"/>
    </source>
</evidence>
<dbReference type="GO" id="GO:0005886">
    <property type="term" value="C:plasma membrane"/>
    <property type="evidence" value="ECO:0007669"/>
    <property type="project" value="UniProtKB-SubCell"/>
</dbReference>
<dbReference type="InterPro" id="IPR050250">
    <property type="entry name" value="Macrolide_Exporter_MacB"/>
</dbReference>